<feature type="domain" description="M23ase beta-sheet core" evidence="4">
    <location>
        <begin position="340"/>
        <end position="434"/>
    </location>
</feature>
<feature type="compositionally biased region" description="Low complexity" evidence="2">
    <location>
        <begin position="259"/>
        <end position="293"/>
    </location>
</feature>
<protein>
    <submittedName>
        <fullName evidence="5">Peptidoglycan DD-metalloendopeptidase family protein</fullName>
    </submittedName>
</protein>
<feature type="chain" id="PRO_5046435207" evidence="3">
    <location>
        <begin position="31"/>
        <end position="441"/>
    </location>
</feature>
<dbReference type="EMBL" id="JBDIVE010000011">
    <property type="protein sequence ID" value="MEN3070287.1"/>
    <property type="molecule type" value="Genomic_DNA"/>
</dbReference>
<feature type="region of interest" description="Disordered" evidence="2">
    <location>
        <begin position="257"/>
        <end position="294"/>
    </location>
</feature>
<evidence type="ECO:0000256" key="3">
    <source>
        <dbReference type="SAM" id="SignalP"/>
    </source>
</evidence>
<dbReference type="CDD" id="cd12797">
    <property type="entry name" value="M23_peptidase"/>
    <property type="match status" value="1"/>
</dbReference>
<proteinExistence type="predicted"/>
<dbReference type="PANTHER" id="PTHR21666:SF270">
    <property type="entry name" value="MUREIN HYDROLASE ACTIVATOR ENVC"/>
    <property type="match status" value="1"/>
</dbReference>
<feature type="coiled-coil region" evidence="1">
    <location>
        <begin position="158"/>
        <end position="254"/>
    </location>
</feature>
<dbReference type="InterPro" id="IPR011055">
    <property type="entry name" value="Dup_hybrid_motif"/>
</dbReference>
<dbReference type="Gene3D" id="2.70.70.10">
    <property type="entry name" value="Glucose Permease (Domain IIA)"/>
    <property type="match status" value="1"/>
</dbReference>
<sequence length="441" mass="49128">MIALSLPRMASLKWLALLSAGLFLVAQAQAQAQAQGRNDPRRDELKAMQAQIQSLQREIAKGEESRGEVSDQLAESERSISEAQRHLREIADDRQAVEAEIRRLQVQQRQLEDEQQLMRKQLGETLYRTYVEGGAAGARRMLGGTDPNQMARDAYYLQLIAQERAENIERARQALEQLQAVQQQAEARRAELLRLEKERSRAQQRLIDERNKRRSVLREVAERLRAQRHDMQSLQQNQQRLEKLLQGLDRIERERQARLKAQAARQKSSRSAGKSAEGSSARAQAQSSSGPSGVVEDVVEEGASNAGGGNFARQQGHLRWPVKGELYGRFGTPRAEAGGNWRGVFIRAAAGSEVRAVADGTVVYADWLRGFGNLLIIDHGNAYMSIYANNDSLFKTPGQRVKAGEAIASIGASGGQEESGLYFELRHQGQAIDPAKWMVGK</sequence>
<evidence type="ECO:0000313" key="5">
    <source>
        <dbReference type="EMBL" id="MEN3070287.1"/>
    </source>
</evidence>
<name>A0ABU9Z2Z4_9RHOO</name>
<evidence type="ECO:0000256" key="1">
    <source>
        <dbReference type="SAM" id="Coils"/>
    </source>
</evidence>
<accession>A0ABU9Z2Z4</accession>
<dbReference type="Proteomes" id="UP001410394">
    <property type="component" value="Unassembled WGS sequence"/>
</dbReference>
<comment type="caution">
    <text evidence="5">The sequence shown here is derived from an EMBL/GenBank/DDBJ whole genome shotgun (WGS) entry which is preliminary data.</text>
</comment>
<evidence type="ECO:0000256" key="2">
    <source>
        <dbReference type="SAM" id="MobiDB-lite"/>
    </source>
</evidence>
<dbReference type="RefSeq" id="WP_345921063.1">
    <property type="nucleotide sequence ID" value="NZ_JBDIVE010000011.1"/>
</dbReference>
<feature type="region of interest" description="Disordered" evidence="2">
    <location>
        <begin position="58"/>
        <end position="80"/>
    </location>
</feature>
<keyword evidence="1" id="KW-0175">Coiled coil</keyword>
<dbReference type="SUPFAM" id="SSF51261">
    <property type="entry name" value="Duplicated hybrid motif"/>
    <property type="match status" value="1"/>
</dbReference>
<dbReference type="PANTHER" id="PTHR21666">
    <property type="entry name" value="PEPTIDASE-RELATED"/>
    <property type="match status" value="1"/>
</dbReference>
<feature type="signal peptide" evidence="3">
    <location>
        <begin position="1"/>
        <end position="30"/>
    </location>
</feature>
<dbReference type="Pfam" id="PF01551">
    <property type="entry name" value="Peptidase_M23"/>
    <property type="match status" value="1"/>
</dbReference>
<dbReference type="Gene3D" id="6.10.250.3150">
    <property type="match status" value="1"/>
</dbReference>
<keyword evidence="3" id="KW-0732">Signal</keyword>
<evidence type="ECO:0000313" key="6">
    <source>
        <dbReference type="Proteomes" id="UP001410394"/>
    </source>
</evidence>
<keyword evidence="6" id="KW-1185">Reference proteome</keyword>
<dbReference type="InterPro" id="IPR016047">
    <property type="entry name" value="M23ase_b-sheet_dom"/>
</dbReference>
<organism evidence="5 6">
    <name type="scientific">Uliginosibacterium sediminicola</name>
    <dbReference type="NCBI Taxonomy" id="2024550"/>
    <lineage>
        <taxon>Bacteria</taxon>
        <taxon>Pseudomonadati</taxon>
        <taxon>Pseudomonadota</taxon>
        <taxon>Betaproteobacteria</taxon>
        <taxon>Rhodocyclales</taxon>
        <taxon>Zoogloeaceae</taxon>
        <taxon>Uliginosibacterium</taxon>
    </lineage>
</organism>
<evidence type="ECO:0000259" key="4">
    <source>
        <dbReference type="Pfam" id="PF01551"/>
    </source>
</evidence>
<gene>
    <name evidence="5" type="ORF">ABDB84_17515</name>
</gene>
<dbReference type="InterPro" id="IPR050570">
    <property type="entry name" value="Cell_wall_metabolism_enzyme"/>
</dbReference>
<reference evidence="5 6" key="1">
    <citation type="journal article" date="2018" name="Int. J. Syst. Evol. Microbiol.">
        <title>Uliginosibacterium sediminicola sp. nov., isolated from freshwater sediment.</title>
        <authorList>
            <person name="Hwang W.M."/>
            <person name="Kim S.M."/>
            <person name="Kang K."/>
            <person name="Ahn T.Y."/>
        </authorList>
    </citation>
    <scope>NUCLEOTIDE SEQUENCE [LARGE SCALE GENOMIC DNA]</scope>
    <source>
        <strain evidence="5 6">M1-21</strain>
    </source>
</reference>